<evidence type="ECO:0000313" key="2">
    <source>
        <dbReference type="EMBL" id="UHR49704.1"/>
    </source>
</evidence>
<proteinExistence type="predicted"/>
<organism evidence="2">
    <name type="scientific">Sanya narnavirus 3</name>
    <dbReference type="NCBI Taxonomy" id="2905315"/>
    <lineage>
        <taxon>Viruses</taxon>
        <taxon>Riboviria</taxon>
        <taxon>Orthornavirae</taxon>
        <taxon>Lenarviricota</taxon>
        <taxon>Amabiliviricetes</taxon>
        <taxon>Wolframvirales</taxon>
        <taxon>Narnaviridae</taxon>
        <taxon>Narnavirus</taxon>
    </lineage>
</organism>
<gene>
    <name evidence="2" type="ORF">SaNV3_gp2</name>
</gene>
<name>A0A8K1XH89_9VIRU</name>
<protein>
    <submittedName>
        <fullName evidence="2">Uncharacterized protein</fullName>
    </submittedName>
</protein>
<sequence length="545" mass="61488">MDPHHGTMSSSSALCWVQFRPLGIPPAQPSQYRALCVHVDNPLEGDVVQDRDGFNIFTWRTDEVRKRDLSRLAPGYITNPDSLLSKHASDPRHDSLVTVDLESDTLHRAEVVRGGREHTEEIISTDHVGRKTMARGLDRKLMEKTQRHKAEGGPHLYTPLAPHLLAVRIGHLHGREHLVDVISNPSRCLKRLQQTGPQRLCVHVGDIICRIRQIGRNYRSFAVNCPADHLPELFAPRVLVEVEIRITGHDWPELAPNDISRHQGNGRELAEYSGFTAWLCNRQNTDPVVGKAFIRVDGRLNDEFINVRPIGILLIVDVSGLSHHSPRVVQKFLDAAAALDSVIARRGSLRRMEANLLLKVFFAVLHVLLCEGINLISHEHVRPCGLCYYRTVLDQRLPHDHCISHWEHSSKARDLRADLCMRAQRPNPQLWSPGDSVHQSRFCVCSRPQAVHKSEPLEEAATLCPPGCGCRTPDNPTRQDLCGDETFEWSGMHCLDVRGQGTPNSLSVRKRTLSFHSRQGRSWIRHPGSSPNNTGVNRPRQDAYR</sequence>
<evidence type="ECO:0000256" key="1">
    <source>
        <dbReference type="SAM" id="MobiDB-lite"/>
    </source>
</evidence>
<reference evidence="2" key="1">
    <citation type="submission" date="2021-05" db="EMBL/GenBank/DDBJ databases">
        <authorList>
            <person name="Feng G."/>
        </authorList>
    </citation>
    <scope>NUCLEOTIDE SEQUENCE</scope>
    <source>
        <strain evidence="2">DMSY245</strain>
    </source>
</reference>
<accession>A0A8K1XH89</accession>
<feature type="region of interest" description="Disordered" evidence="1">
    <location>
        <begin position="517"/>
        <end position="545"/>
    </location>
</feature>
<dbReference type="EMBL" id="MZ209864">
    <property type="protein sequence ID" value="UHR49704.1"/>
    <property type="molecule type" value="Genomic_RNA"/>
</dbReference>